<evidence type="ECO:0000256" key="1">
    <source>
        <dbReference type="ARBA" id="ARBA00022801"/>
    </source>
</evidence>
<dbReference type="GO" id="GO:0005634">
    <property type="term" value="C:nucleus"/>
    <property type="evidence" value="ECO:0007669"/>
    <property type="project" value="TreeGrafter"/>
</dbReference>
<dbReference type="InterPro" id="IPR005645">
    <property type="entry name" value="FSH-like_dom"/>
</dbReference>
<name>A0AAV9I1X3_9PEZI</name>
<proteinExistence type="predicted"/>
<dbReference type="InterPro" id="IPR029058">
    <property type="entry name" value="AB_hydrolase_fold"/>
</dbReference>
<dbReference type="GO" id="GO:0019748">
    <property type="term" value="P:secondary metabolic process"/>
    <property type="evidence" value="ECO:0007669"/>
    <property type="project" value="TreeGrafter"/>
</dbReference>
<dbReference type="InterPro" id="IPR050593">
    <property type="entry name" value="LovG"/>
</dbReference>
<dbReference type="Proteomes" id="UP001321749">
    <property type="component" value="Unassembled WGS sequence"/>
</dbReference>
<dbReference type="EMBL" id="MU864932">
    <property type="protein sequence ID" value="KAK4466334.1"/>
    <property type="molecule type" value="Genomic_DNA"/>
</dbReference>
<evidence type="ECO:0000313" key="4">
    <source>
        <dbReference type="Proteomes" id="UP001321749"/>
    </source>
</evidence>
<organism evidence="3 4">
    <name type="scientific">Cladorrhinum samala</name>
    <dbReference type="NCBI Taxonomy" id="585594"/>
    <lineage>
        <taxon>Eukaryota</taxon>
        <taxon>Fungi</taxon>
        <taxon>Dikarya</taxon>
        <taxon>Ascomycota</taxon>
        <taxon>Pezizomycotina</taxon>
        <taxon>Sordariomycetes</taxon>
        <taxon>Sordariomycetidae</taxon>
        <taxon>Sordariales</taxon>
        <taxon>Podosporaceae</taxon>
        <taxon>Cladorrhinum</taxon>
    </lineage>
</organism>
<dbReference type="Pfam" id="PF03959">
    <property type="entry name" value="FSH1"/>
    <property type="match status" value="1"/>
</dbReference>
<reference evidence="3" key="2">
    <citation type="submission" date="2023-06" db="EMBL/GenBank/DDBJ databases">
        <authorList>
            <consortium name="Lawrence Berkeley National Laboratory"/>
            <person name="Mondo S.J."/>
            <person name="Hensen N."/>
            <person name="Bonometti L."/>
            <person name="Westerberg I."/>
            <person name="Brannstrom I.O."/>
            <person name="Guillou S."/>
            <person name="Cros-Aarteil S."/>
            <person name="Calhoun S."/>
            <person name="Haridas S."/>
            <person name="Kuo A."/>
            <person name="Pangilinan J."/>
            <person name="Riley R."/>
            <person name="Labutti K."/>
            <person name="Andreopoulos B."/>
            <person name="Lipzen A."/>
            <person name="Chen C."/>
            <person name="Yanf M."/>
            <person name="Daum C."/>
            <person name="Ng V."/>
            <person name="Clum A."/>
            <person name="Steindorff A."/>
            <person name="Ohm R."/>
            <person name="Martin F."/>
            <person name="Silar P."/>
            <person name="Natvig D."/>
            <person name="Lalanne C."/>
            <person name="Gautier V."/>
            <person name="Ament-Velasquez S.L."/>
            <person name="Kruys A."/>
            <person name="Hutchinson M.I."/>
            <person name="Powell A.J."/>
            <person name="Barry K."/>
            <person name="Miller A.N."/>
            <person name="Grigoriev I.V."/>
            <person name="Debuchy R."/>
            <person name="Gladieux P."/>
            <person name="Thoren M.H."/>
            <person name="Johannesson H."/>
        </authorList>
    </citation>
    <scope>NUCLEOTIDE SEQUENCE</scope>
    <source>
        <strain evidence="3">PSN324</strain>
    </source>
</reference>
<dbReference type="SUPFAM" id="SSF53474">
    <property type="entry name" value="alpha/beta-Hydrolases"/>
    <property type="match status" value="1"/>
</dbReference>
<accession>A0AAV9I1X3</accession>
<dbReference type="GO" id="GO:0016787">
    <property type="term" value="F:hydrolase activity"/>
    <property type="evidence" value="ECO:0007669"/>
    <property type="project" value="UniProtKB-KW"/>
</dbReference>
<keyword evidence="4" id="KW-1185">Reference proteome</keyword>
<sequence>MRILCLHGVGSSGKILESQLQPFMQAVDPSYEFVFVDGPFLCERGPGMAAFLDGPFFSHTAGYSPDQVAEAHDHLEGAIDDLGPFDGVLGFSQGGALALSYIYRKQVQDKMRPFKFALIMSSVIPCSADPSDCQNAIRRLTAPRNPDHVAPTGQDERVFTDLISKTVAEARKNKALLPDIDLDVYTAGGDARVAPRLMHQLLLKEKIWMPTVHVAGKRDYPFMRAMSDAARGICDAKLARSLEHSGGHQPPQKTAEVKAVIRAMDWAISQSQRVAHLNI</sequence>
<dbReference type="GO" id="GO:0005737">
    <property type="term" value="C:cytoplasm"/>
    <property type="evidence" value="ECO:0007669"/>
    <property type="project" value="TreeGrafter"/>
</dbReference>
<dbReference type="PANTHER" id="PTHR48070">
    <property type="entry name" value="ESTERASE OVCA2"/>
    <property type="match status" value="1"/>
</dbReference>
<keyword evidence="1" id="KW-0378">Hydrolase</keyword>
<dbReference type="Gene3D" id="3.40.50.1820">
    <property type="entry name" value="alpha/beta hydrolase"/>
    <property type="match status" value="1"/>
</dbReference>
<evidence type="ECO:0000313" key="3">
    <source>
        <dbReference type="EMBL" id="KAK4466334.1"/>
    </source>
</evidence>
<gene>
    <name evidence="3" type="ORF">QBC42DRAFT_343132</name>
</gene>
<reference evidence="3" key="1">
    <citation type="journal article" date="2023" name="Mol. Phylogenet. Evol.">
        <title>Genome-scale phylogeny and comparative genomics of the fungal order Sordariales.</title>
        <authorList>
            <person name="Hensen N."/>
            <person name="Bonometti L."/>
            <person name="Westerberg I."/>
            <person name="Brannstrom I.O."/>
            <person name="Guillou S."/>
            <person name="Cros-Aarteil S."/>
            <person name="Calhoun S."/>
            <person name="Haridas S."/>
            <person name="Kuo A."/>
            <person name="Mondo S."/>
            <person name="Pangilinan J."/>
            <person name="Riley R."/>
            <person name="LaButti K."/>
            <person name="Andreopoulos B."/>
            <person name="Lipzen A."/>
            <person name="Chen C."/>
            <person name="Yan M."/>
            <person name="Daum C."/>
            <person name="Ng V."/>
            <person name="Clum A."/>
            <person name="Steindorff A."/>
            <person name="Ohm R.A."/>
            <person name="Martin F."/>
            <person name="Silar P."/>
            <person name="Natvig D.O."/>
            <person name="Lalanne C."/>
            <person name="Gautier V."/>
            <person name="Ament-Velasquez S.L."/>
            <person name="Kruys A."/>
            <person name="Hutchinson M.I."/>
            <person name="Powell A.J."/>
            <person name="Barry K."/>
            <person name="Miller A.N."/>
            <person name="Grigoriev I.V."/>
            <person name="Debuchy R."/>
            <person name="Gladieux P."/>
            <person name="Hiltunen Thoren M."/>
            <person name="Johannesson H."/>
        </authorList>
    </citation>
    <scope>NUCLEOTIDE SEQUENCE</scope>
    <source>
        <strain evidence="3">PSN324</strain>
    </source>
</reference>
<protein>
    <submittedName>
        <fullName evidence="3">DUF341 domain protein</fullName>
    </submittedName>
</protein>
<comment type="caution">
    <text evidence="3">The sequence shown here is derived from an EMBL/GenBank/DDBJ whole genome shotgun (WGS) entry which is preliminary data.</text>
</comment>
<evidence type="ECO:0000259" key="2">
    <source>
        <dbReference type="Pfam" id="PF03959"/>
    </source>
</evidence>
<feature type="domain" description="Serine hydrolase" evidence="2">
    <location>
        <begin position="1"/>
        <end position="259"/>
    </location>
</feature>
<dbReference type="PANTHER" id="PTHR48070:SF4">
    <property type="entry name" value="ESTERASE ALNB"/>
    <property type="match status" value="1"/>
</dbReference>
<dbReference type="AlphaFoldDB" id="A0AAV9I1X3"/>